<evidence type="ECO:0000259" key="3">
    <source>
        <dbReference type="Pfam" id="PF24994"/>
    </source>
</evidence>
<name>A0AAD8J0N7_9APIA</name>
<feature type="domain" description="GIL1/IRKI C-terminal" evidence="3">
    <location>
        <begin position="384"/>
        <end position="440"/>
    </location>
</feature>
<organism evidence="4 5">
    <name type="scientific">Heracleum sosnowskyi</name>
    <dbReference type="NCBI Taxonomy" id="360622"/>
    <lineage>
        <taxon>Eukaryota</taxon>
        <taxon>Viridiplantae</taxon>
        <taxon>Streptophyta</taxon>
        <taxon>Embryophyta</taxon>
        <taxon>Tracheophyta</taxon>
        <taxon>Spermatophyta</taxon>
        <taxon>Magnoliopsida</taxon>
        <taxon>eudicotyledons</taxon>
        <taxon>Gunneridae</taxon>
        <taxon>Pentapetalae</taxon>
        <taxon>asterids</taxon>
        <taxon>campanulids</taxon>
        <taxon>Apiales</taxon>
        <taxon>Apiaceae</taxon>
        <taxon>Apioideae</taxon>
        <taxon>apioid superclade</taxon>
        <taxon>Tordylieae</taxon>
        <taxon>Tordyliinae</taxon>
        <taxon>Heracleum</taxon>
    </lineage>
</organism>
<dbReference type="GO" id="GO:0009959">
    <property type="term" value="P:negative gravitropism"/>
    <property type="evidence" value="ECO:0007669"/>
    <property type="project" value="InterPro"/>
</dbReference>
<feature type="domain" description="DUF641" evidence="2">
    <location>
        <begin position="59"/>
        <end position="184"/>
    </location>
</feature>
<evidence type="ECO:0000313" key="5">
    <source>
        <dbReference type="Proteomes" id="UP001237642"/>
    </source>
</evidence>
<gene>
    <name evidence="4" type="ORF">POM88_005392</name>
</gene>
<reference evidence="4" key="1">
    <citation type="submission" date="2023-02" db="EMBL/GenBank/DDBJ databases">
        <title>Genome of toxic invasive species Heracleum sosnowskyi carries increased number of genes despite the absence of recent whole-genome duplications.</title>
        <authorList>
            <person name="Schelkunov M."/>
            <person name="Shtratnikova V."/>
            <person name="Makarenko M."/>
            <person name="Klepikova A."/>
            <person name="Omelchenko D."/>
            <person name="Novikova G."/>
            <person name="Obukhova E."/>
            <person name="Bogdanov V."/>
            <person name="Penin A."/>
            <person name="Logacheva M."/>
        </authorList>
    </citation>
    <scope>NUCLEOTIDE SEQUENCE</scope>
    <source>
        <strain evidence="4">Hsosn_3</strain>
        <tissue evidence="4">Leaf</tissue>
    </source>
</reference>
<comment type="caution">
    <text evidence="4">The sequence shown here is derived from an EMBL/GenBank/DDBJ whole genome shotgun (WGS) entry which is preliminary data.</text>
</comment>
<dbReference type="Pfam" id="PF04859">
    <property type="entry name" value="DUF641"/>
    <property type="match status" value="1"/>
</dbReference>
<reference evidence="4" key="2">
    <citation type="submission" date="2023-05" db="EMBL/GenBank/DDBJ databases">
        <authorList>
            <person name="Schelkunov M.I."/>
        </authorList>
    </citation>
    <scope>NUCLEOTIDE SEQUENCE</scope>
    <source>
        <strain evidence="4">Hsosn_3</strain>
        <tissue evidence="4">Leaf</tissue>
    </source>
</reference>
<dbReference type="Pfam" id="PF24994">
    <property type="entry name" value="GIL1_IRKI_C"/>
    <property type="match status" value="1"/>
</dbReference>
<proteinExistence type="predicted"/>
<sequence>MDPVNIDVVTPSRSRLSRTFAKVLHIRALTGISPAGTQNAKERMGSRCKSFDEDEERRRKEVTEAFIAKLFSSVSSIKAAYAEMQSAQSPYDSATIQSADEMVVSELKILSELKQCYFTKQVDESSPATTHLLAEIKELKSVTKTLKIMEKTLDSEHELKQSELTIAREKLKEVKRESKLLEKRLNSSGPLSSPNNLHFSILSTSHFIAILRQTVKAIRSFVKFMISEMESAGWDLDAAANSIEPGVVYSSDVHKSFAFESFVCKELFGGFNYPYFSISKESMSEKKRQQRQFFDRFMMMKSQKPKEYLIRKPNSKFAKFCRTKYMGLVHPKMEASLFGNLSQRKLLTSGGFPETDFFSLFSEMAMKVWILHCLAFSFEPEASIFQVDKKCRFSEVHMECLNEEAFLSAAGGTVNTDPRVAFTVVPGFKIGKTVIQSQVYLT</sequence>
<dbReference type="PANTHER" id="PTHR31161">
    <property type="entry name" value="PROTEIN GRAVITROPIC IN THE LIGHT 1"/>
    <property type="match status" value="1"/>
</dbReference>
<dbReference type="InterPro" id="IPR040225">
    <property type="entry name" value="GIL1-like"/>
</dbReference>
<evidence type="ECO:0000259" key="2">
    <source>
        <dbReference type="Pfam" id="PF04859"/>
    </source>
</evidence>
<dbReference type="InterPro" id="IPR006943">
    <property type="entry name" value="DUF641_pln"/>
</dbReference>
<dbReference type="EMBL" id="JAUIZM010000002">
    <property type="protein sequence ID" value="KAK1395529.1"/>
    <property type="molecule type" value="Genomic_DNA"/>
</dbReference>
<evidence type="ECO:0000313" key="4">
    <source>
        <dbReference type="EMBL" id="KAK1395529.1"/>
    </source>
</evidence>
<feature type="coiled-coil region" evidence="1">
    <location>
        <begin position="157"/>
        <end position="184"/>
    </location>
</feature>
<dbReference type="AlphaFoldDB" id="A0AAD8J0N7"/>
<protein>
    <submittedName>
        <fullName evidence="4">DUF641 domain-containing protein</fullName>
    </submittedName>
</protein>
<dbReference type="InterPro" id="IPR056813">
    <property type="entry name" value="GIL1_IRKI_C"/>
</dbReference>
<keyword evidence="1" id="KW-0175">Coiled coil</keyword>
<keyword evidence="5" id="KW-1185">Reference proteome</keyword>
<dbReference type="GO" id="GO:0009639">
    <property type="term" value="P:response to red or far red light"/>
    <property type="evidence" value="ECO:0007669"/>
    <property type="project" value="InterPro"/>
</dbReference>
<dbReference type="Proteomes" id="UP001237642">
    <property type="component" value="Unassembled WGS sequence"/>
</dbReference>
<accession>A0AAD8J0N7</accession>
<evidence type="ECO:0000256" key="1">
    <source>
        <dbReference type="SAM" id="Coils"/>
    </source>
</evidence>